<dbReference type="Gene3D" id="3.40.390.10">
    <property type="entry name" value="Collagenase (Catalytic Domain)"/>
    <property type="match status" value="1"/>
</dbReference>
<dbReference type="AlphaFoldDB" id="A0AAX4I853"/>
<name>A0AAX4I853_9PEZI</name>
<keyword evidence="3" id="KW-1185">Reference proteome</keyword>
<dbReference type="RefSeq" id="XP_062776561.1">
    <property type="nucleotide sequence ID" value="XM_062920510.1"/>
</dbReference>
<keyword evidence="1" id="KW-0732">Signal</keyword>
<feature type="signal peptide" evidence="1">
    <location>
        <begin position="1"/>
        <end position="23"/>
    </location>
</feature>
<evidence type="ECO:0000313" key="2">
    <source>
        <dbReference type="EMBL" id="WQF79337.1"/>
    </source>
</evidence>
<evidence type="ECO:0000256" key="1">
    <source>
        <dbReference type="SAM" id="SignalP"/>
    </source>
</evidence>
<proteinExistence type="predicted"/>
<reference evidence="3" key="1">
    <citation type="journal article" date="2023" name="bioRxiv">
        <title>Complete genome of the Medicago anthracnose fungus, Colletotrichum destructivum, reveals a mini-chromosome-like region within a core chromosome.</title>
        <authorList>
            <person name="Lapalu N."/>
            <person name="Simon A."/>
            <person name="Lu A."/>
            <person name="Plaumann P.-L."/>
            <person name="Amselem J."/>
            <person name="Pigne S."/>
            <person name="Auger A."/>
            <person name="Koch C."/>
            <person name="Dallery J.-F."/>
            <person name="O'Connell R.J."/>
        </authorList>
    </citation>
    <scope>NUCLEOTIDE SEQUENCE [LARGE SCALE GENOMIC DNA]</scope>
    <source>
        <strain evidence="3">CBS 520.97</strain>
    </source>
</reference>
<dbReference type="SUPFAM" id="SSF55486">
    <property type="entry name" value="Metalloproteases ('zincins'), catalytic domain"/>
    <property type="match status" value="1"/>
</dbReference>
<dbReference type="InterPro" id="IPR024079">
    <property type="entry name" value="MetalloPept_cat_dom_sf"/>
</dbReference>
<evidence type="ECO:0000313" key="3">
    <source>
        <dbReference type="Proteomes" id="UP001322277"/>
    </source>
</evidence>
<feature type="chain" id="PRO_5043601354" evidence="1">
    <location>
        <begin position="24"/>
        <end position="318"/>
    </location>
</feature>
<protein>
    <submittedName>
        <fullName evidence="2">Metallopeptidase, catalytic domain superfamily</fullName>
    </submittedName>
</protein>
<organism evidence="2 3">
    <name type="scientific">Colletotrichum destructivum</name>
    <dbReference type="NCBI Taxonomy" id="34406"/>
    <lineage>
        <taxon>Eukaryota</taxon>
        <taxon>Fungi</taxon>
        <taxon>Dikarya</taxon>
        <taxon>Ascomycota</taxon>
        <taxon>Pezizomycotina</taxon>
        <taxon>Sordariomycetes</taxon>
        <taxon>Hypocreomycetidae</taxon>
        <taxon>Glomerellales</taxon>
        <taxon>Glomerellaceae</taxon>
        <taxon>Colletotrichum</taxon>
        <taxon>Colletotrichum destructivum species complex</taxon>
    </lineage>
</organism>
<gene>
    <name evidence="2" type="ORF">CDEST_04351</name>
</gene>
<dbReference type="GeneID" id="87940854"/>
<dbReference type="GO" id="GO:0008237">
    <property type="term" value="F:metallopeptidase activity"/>
    <property type="evidence" value="ECO:0007669"/>
    <property type="project" value="InterPro"/>
</dbReference>
<sequence length="318" mass="34379">MSLTTWMTSFLILSTLNFGHIFAAPSSAEHDLLSRNAKRELKSWVAVGSEGPWPCSDSQLEKIKGAVDDAKALANAAISALNDHGASREPTNVGLVVSCPDLDFPSLPVSGFERVLIECCSSQSDSVAHGLTPETIKKKHYQTVLAELRPPTSATLKHPEQDGPDPKRLVFGCPKAKSSLCRNNPRSAGAIDADKPPVNAGKSAVDGDIGAAKDVKPFTVNIIILCPAFFEEVSQSEMISNWKKKERDYTPSAGLVLLHETQHISAIVGADSVLEDIGYSIRECRIIKDEYQIKNARNYAFFALDVAANPPQSKAPKL</sequence>
<accession>A0AAX4I853</accession>
<dbReference type="EMBL" id="CP137307">
    <property type="protein sequence ID" value="WQF79337.1"/>
    <property type="molecule type" value="Genomic_DNA"/>
</dbReference>
<dbReference type="KEGG" id="cdet:87940854"/>
<dbReference type="Proteomes" id="UP001322277">
    <property type="component" value="Chromosome 3"/>
</dbReference>